<dbReference type="InterPro" id="IPR043740">
    <property type="entry name" value="DUF5685"/>
</dbReference>
<evidence type="ECO:0000256" key="1">
    <source>
        <dbReference type="SAM" id="MobiDB-lite"/>
    </source>
</evidence>
<dbReference type="Pfam" id="PF18937">
    <property type="entry name" value="DUF5685"/>
    <property type="match status" value="1"/>
</dbReference>
<name>A0ABP9GJ26_9ACTN</name>
<protein>
    <submittedName>
        <fullName evidence="2">DUF5685 family protein</fullName>
    </submittedName>
</protein>
<dbReference type="RefSeq" id="WP_345557015.1">
    <property type="nucleotide sequence ID" value="NZ_BAABIK010000015.1"/>
</dbReference>
<reference evidence="3" key="1">
    <citation type="journal article" date="2019" name="Int. J. Syst. Evol. Microbiol.">
        <title>The Global Catalogue of Microorganisms (GCM) 10K type strain sequencing project: providing services to taxonomists for standard genome sequencing and annotation.</title>
        <authorList>
            <consortium name="The Broad Institute Genomics Platform"/>
            <consortium name="The Broad Institute Genome Sequencing Center for Infectious Disease"/>
            <person name="Wu L."/>
            <person name="Ma J."/>
        </authorList>
    </citation>
    <scope>NUCLEOTIDE SEQUENCE [LARGE SCALE GENOMIC DNA]</scope>
    <source>
        <strain evidence="3">JCM 18123</strain>
    </source>
</reference>
<evidence type="ECO:0000313" key="2">
    <source>
        <dbReference type="EMBL" id="GAA4944470.1"/>
    </source>
</evidence>
<comment type="caution">
    <text evidence="2">The sequence shown here is derived from an EMBL/GenBank/DDBJ whole genome shotgun (WGS) entry which is preliminary data.</text>
</comment>
<dbReference type="Proteomes" id="UP001499993">
    <property type="component" value="Unassembled WGS sequence"/>
</dbReference>
<feature type="region of interest" description="Disordered" evidence="1">
    <location>
        <begin position="279"/>
        <end position="334"/>
    </location>
</feature>
<evidence type="ECO:0000313" key="3">
    <source>
        <dbReference type="Proteomes" id="UP001499993"/>
    </source>
</evidence>
<organism evidence="2 3">
    <name type="scientific">Streptomonospora halophila</name>
    <dbReference type="NCBI Taxonomy" id="427369"/>
    <lineage>
        <taxon>Bacteria</taxon>
        <taxon>Bacillati</taxon>
        <taxon>Actinomycetota</taxon>
        <taxon>Actinomycetes</taxon>
        <taxon>Streptosporangiales</taxon>
        <taxon>Nocardiopsidaceae</taxon>
        <taxon>Streptomonospora</taxon>
    </lineage>
</organism>
<accession>A0ABP9GJ26</accession>
<sequence>MFGVLRPCRHTLPGDLAASWVSHLCGLCLALRDGHGQLARTATNYDGLVVSALTAAQQPAAATRAAGPCPLRGMRGAEVAQGAGAQLAASVSLLLAAARIGDHITDGDGLYARGPVRAAARTLAARWERAARLGSGELGFDAGVLLEALDGQPLAEAAAENGAGVLAATRPTEFATGEAFAHTAVLAGRPGNRGPLREAGRLFGRIAHLLDAVEDLEDDRAAGAWNPVEATGASAAEARRLCDDAALGVELALAEADFDDGRLVRALLVHELRRSVSRTFTAAGHHGPPEQHGRPGDRGGSGGSGPRWPQDHGYTSAFGPVEPPPGAGGPRNGHRPVGDQGGCCCTCNCETPKIYEPPKRRGFLAGCGVALFMCCTCQHCCRDPHPGPWSGERSGSCLDCGCGGNTGGNTGGGSGGNTGGGSGGEGDGGDGGCCDCDCSCD</sequence>
<keyword evidence="3" id="KW-1185">Reference proteome</keyword>
<feature type="compositionally biased region" description="Basic and acidic residues" evidence="1">
    <location>
        <begin position="287"/>
        <end position="297"/>
    </location>
</feature>
<proteinExistence type="predicted"/>
<gene>
    <name evidence="2" type="ORF">GCM10023224_29390</name>
</gene>
<dbReference type="EMBL" id="BAABIK010000015">
    <property type="protein sequence ID" value="GAA4944470.1"/>
    <property type="molecule type" value="Genomic_DNA"/>
</dbReference>